<gene>
    <name evidence="7" type="ORF">DX914_12425</name>
</gene>
<keyword evidence="4 5" id="KW-0472">Membrane</keyword>
<dbReference type="OrthoDB" id="6026874at2"/>
<evidence type="ECO:0000256" key="1">
    <source>
        <dbReference type="ARBA" id="ARBA00004167"/>
    </source>
</evidence>
<proteinExistence type="predicted"/>
<name>A0A371JZG2_9GAMM</name>
<dbReference type="SUPFAM" id="SSF74653">
    <property type="entry name" value="TolA/TonB C-terminal domain"/>
    <property type="match status" value="1"/>
</dbReference>
<accession>A0A371JZG2</accession>
<dbReference type="InterPro" id="IPR006260">
    <property type="entry name" value="TonB/TolA_C"/>
</dbReference>
<evidence type="ECO:0000256" key="3">
    <source>
        <dbReference type="ARBA" id="ARBA00022989"/>
    </source>
</evidence>
<comment type="subcellular location">
    <subcellularLocation>
        <location evidence="1">Membrane</location>
        <topology evidence="1">Single-pass membrane protein</topology>
    </subcellularLocation>
</comment>
<evidence type="ECO:0000256" key="2">
    <source>
        <dbReference type="ARBA" id="ARBA00022692"/>
    </source>
</evidence>
<feature type="transmembrane region" description="Helical" evidence="5">
    <location>
        <begin position="12"/>
        <end position="30"/>
    </location>
</feature>
<dbReference type="GO" id="GO:0055085">
    <property type="term" value="P:transmembrane transport"/>
    <property type="evidence" value="ECO:0007669"/>
    <property type="project" value="InterPro"/>
</dbReference>
<dbReference type="Gene3D" id="3.30.1150.10">
    <property type="match status" value="1"/>
</dbReference>
<evidence type="ECO:0000259" key="6">
    <source>
        <dbReference type="Pfam" id="PF03544"/>
    </source>
</evidence>
<dbReference type="GO" id="GO:0016020">
    <property type="term" value="C:membrane"/>
    <property type="evidence" value="ECO:0007669"/>
    <property type="project" value="UniProtKB-SubCell"/>
</dbReference>
<dbReference type="Pfam" id="PF03544">
    <property type="entry name" value="TonB_C"/>
    <property type="match status" value="1"/>
</dbReference>
<keyword evidence="2 5" id="KW-0812">Transmembrane</keyword>
<feature type="domain" description="TonB C-terminal" evidence="6">
    <location>
        <begin position="166"/>
        <end position="219"/>
    </location>
</feature>
<reference evidence="7 8" key="1">
    <citation type="submission" date="2018-08" db="EMBL/GenBank/DDBJ databases">
        <title>Lysobacter sp. zong2l5, whole genome shotgun sequence.</title>
        <authorList>
            <person name="Zhang X."/>
            <person name="Feng G."/>
            <person name="Zhu H."/>
        </authorList>
    </citation>
    <scope>NUCLEOTIDE SEQUENCE [LARGE SCALE GENOMIC DNA]</scope>
    <source>
        <strain evidence="8">zong2l5</strain>
    </source>
</reference>
<protein>
    <submittedName>
        <fullName evidence="7">TonB family protein</fullName>
    </submittedName>
</protein>
<keyword evidence="3 5" id="KW-1133">Transmembrane helix</keyword>
<evidence type="ECO:0000256" key="4">
    <source>
        <dbReference type="ARBA" id="ARBA00023136"/>
    </source>
</evidence>
<feature type="transmembrane region" description="Helical" evidence="5">
    <location>
        <begin position="50"/>
        <end position="67"/>
    </location>
</feature>
<dbReference type="Proteomes" id="UP000264492">
    <property type="component" value="Unassembled WGS sequence"/>
</dbReference>
<dbReference type="NCBIfam" id="TIGR01352">
    <property type="entry name" value="tonB_Cterm"/>
    <property type="match status" value="1"/>
</dbReference>
<dbReference type="EMBL" id="QTSU01000002">
    <property type="protein sequence ID" value="RDZ27068.1"/>
    <property type="molecule type" value="Genomic_DNA"/>
</dbReference>
<keyword evidence="8" id="KW-1185">Reference proteome</keyword>
<evidence type="ECO:0000313" key="7">
    <source>
        <dbReference type="EMBL" id="RDZ27068.1"/>
    </source>
</evidence>
<dbReference type="RefSeq" id="WP_115859445.1">
    <property type="nucleotide sequence ID" value="NZ_QTSU01000002.1"/>
</dbReference>
<sequence>MAEAGLRLTAAGWLACLGMQAAMMIGAAMLSPRNHDRAAVAGRPGRNRGLGAALCLTWLLATTAAWAQEGAPTRPPMVQVVREPMPPDAPLPPAPPSPNAATPAIAFADDGELYVCGRGSAVHYAAEYRAFEARHRPRGVDESKQYVAARESHIPTPEVPPERLRPGYVMLRVAVTAEGKVGDVLVACSTDVYFNDAAAAAVRSATFVPATSRGVAVASVESVEYWYPRF</sequence>
<evidence type="ECO:0000313" key="8">
    <source>
        <dbReference type="Proteomes" id="UP000264492"/>
    </source>
</evidence>
<evidence type="ECO:0000256" key="5">
    <source>
        <dbReference type="SAM" id="Phobius"/>
    </source>
</evidence>
<comment type="caution">
    <text evidence="7">The sequence shown here is derived from an EMBL/GenBank/DDBJ whole genome shotgun (WGS) entry which is preliminary data.</text>
</comment>
<organism evidence="7 8">
    <name type="scientific">Lysobacter silvisoli</name>
    <dbReference type="NCBI Taxonomy" id="2293254"/>
    <lineage>
        <taxon>Bacteria</taxon>
        <taxon>Pseudomonadati</taxon>
        <taxon>Pseudomonadota</taxon>
        <taxon>Gammaproteobacteria</taxon>
        <taxon>Lysobacterales</taxon>
        <taxon>Lysobacteraceae</taxon>
        <taxon>Lysobacter</taxon>
    </lineage>
</organism>
<dbReference type="InterPro" id="IPR037682">
    <property type="entry name" value="TonB_C"/>
</dbReference>
<dbReference type="AlphaFoldDB" id="A0A371JZG2"/>